<sequence>MHFKTAPQKQHIQETNSPCIRPKQCSMIGLKQSFHQFIQSNFFPPNLGFILAMVTTATTILPVYCVGPLPHHTGQVFKLQTHFRSAPYLHSTQGHSQVIAVDSHAPKPTNVLDNTAPEIPLKPN</sequence>
<keyword evidence="3" id="KW-1185">Reference proteome</keyword>
<name>A0AAQ3NHG8_VIGMU</name>
<protein>
    <submittedName>
        <fullName evidence="2">Uncharacterized protein</fullName>
    </submittedName>
</protein>
<feature type="region of interest" description="Disordered" evidence="1">
    <location>
        <begin position="105"/>
        <end position="124"/>
    </location>
</feature>
<accession>A0AAQ3NHG8</accession>
<gene>
    <name evidence="2" type="ORF">V8G54_021484</name>
</gene>
<reference evidence="2 3" key="1">
    <citation type="journal article" date="2023" name="Life. Sci Alliance">
        <title>Evolutionary insights into 3D genome organization and epigenetic landscape of Vigna mungo.</title>
        <authorList>
            <person name="Junaid A."/>
            <person name="Singh B."/>
            <person name="Bhatia S."/>
        </authorList>
    </citation>
    <scope>NUCLEOTIDE SEQUENCE [LARGE SCALE GENOMIC DNA]</scope>
    <source>
        <strain evidence="2">Urdbean</strain>
    </source>
</reference>
<evidence type="ECO:0000313" key="2">
    <source>
        <dbReference type="EMBL" id="WVZ08138.1"/>
    </source>
</evidence>
<dbReference type="Proteomes" id="UP001374535">
    <property type="component" value="Chromosome 6"/>
</dbReference>
<evidence type="ECO:0000256" key="1">
    <source>
        <dbReference type="SAM" id="MobiDB-lite"/>
    </source>
</evidence>
<dbReference type="EMBL" id="CP144695">
    <property type="protein sequence ID" value="WVZ08138.1"/>
    <property type="molecule type" value="Genomic_DNA"/>
</dbReference>
<dbReference type="AlphaFoldDB" id="A0AAQ3NHG8"/>
<evidence type="ECO:0000313" key="3">
    <source>
        <dbReference type="Proteomes" id="UP001374535"/>
    </source>
</evidence>
<organism evidence="2 3">
    <name type="scientific">Vigna mungo</name>
    <name type="common">Black gram</name>
    <name type="synonym">Phaseolus mungo</name>
    <dbReference type="NCBI Taxonomy" id="3915"/>
    <lineage>
        <taxon>Eukaryota</taxon>
        <taxon>Viridiplantae</taxon>
        <taxon>Streptophyta</taxon>
        <taxon>Embryophyta</taxon>
        <taxon>Tracheophyta</taxon>
        <taxon>Spermatophyta</taxon>
        <taxon>Magnoliopsida</taxon>
        <taxon>eudicotyledons</taxon>
        <taxon>Gunneridae</taxon>
        <taxon>Pentapetalae</taxon>
        <taxon>rosids</taxon>
        <taxon>fabids</taxon>
        <taxon>Fabales</taxon>
        <taxon>Fabaceae</taxon>
        <taxon>Papilionoideae</taxon>
        <taxon>50 kb inversion clade</taxon>
        <taxon>NPAAA clade</taxon>
        <taxon>indigoferoid/millettioid clade</taxon>
        <taxon>Phaseoleae</taxon>
        <taxon>Vigna</taxon>
    </lineage>
</organism>
<proteinExistence type="predicted"/>